<dbReference type="GO" id="GO:0006508">
    <property type="term" value="P:proteolysis"/>
    <property type="evidence" value="ECO:0007669"/>
    <property type="project" value="InterPro"/>
</dbReference>
<dbReference type="PROSITE" id="PS50175">
    <property type="entry name" value="ASP_PROT_RETROV"/>
    <property type="match status" value="1"/>
</dbReference>
<proteinExistence type="predicted"/>
<reference evidence="3 4" key="1">
    <citation type="submission" date="2019-02" db="EMBL/GenBank/DDBJ databases">
        <title>Deep-cultivation of Planctomycetes and their phenomic and genomic characterization uncovers novel biology.</title>
        <authorList>
            <person name="Wiegand S."/>
            <person name="Jogler M."/>
            <person name="Boedeker C."/>
            <person name="Pinto D."/>
            <person name="Vollmers J."/>
            <person name="Rivas-Marin E."/>
            <person name="Kohn T."/>
            <person name="Peeters S.H."/>
            <person name="Heuer A."/>
            <person name="Rast P."/>
            <person name="Oberbeckmann S."/>
            <person name="Bunk B."/>
            <person name="Jeske O."/>
            <person name="Meyerdierks A."/>
            <person name="Storesund J.E."/>
            <person name="Kallscheuer N."/>
            <person name="Luecker S."/>
            <person name="Lage O.M."/>
            <person name="Pohl T."/>
            <person name="Merkel B.J."/>
            <person name="Hornburger P."/>
            <person name="Mueller R.-W."/>
            <person name="Bruemmer F."/>
            <person name="Labrenz M."/>
            <person name="Spormann A.M."/>
            <person name="Op den Camp H."/>
            <person name="Overmann J."/>
            <person name="Amann R."/>
            <person name="Jetten M.S.M."/>
            <person name="Mascher T."/>
            <person name="Medema M.H."/>
            <person name="Devos D.P."/>
            <person name="Kaster A.-K."/>
            <person name="Ovreas L."/>
            <person name="Rohde M."/>
            <person name="Galperin M.Y."/>
            <person name="Jogler C."/>
        </authorList>
    </citation>
    <scope>NUCLEOTIDE SEQUENCE [LARGE SCALE GENOMIC DNA]</scope>
    <source>
        <strain evidence="3 4">Pan181</strain>
    </source>
</reference>
<accession>A0A518AU90</accession>
<evidence type="ECO:0000256" key="1">
    <source>
        <dbReference type="ARBA" id="ARBA00022801"/>
    </source>
</evidence>
<evidence type="ECO:0000313" key="3">
    <source>
        <dbReference type="EMBL" id="QDU58282.1"/>
    </source>
</evidence>
<evidence type="ECO:0000259" key="2">
    <source>
        <dbReference type="PROSITE" id="PS50175"/>
    </source>
</evidence>
<dbReference type="CDD" id="cd05483">
    <property type="entry name" value="retropepsin_like_bacteria"/>
    <property type="match status" value="1"/>
</dbReference>
<dbReference type="AlphaFoldDB" id="A0A518AU90"/>
<dbReference type="InterPro" id="IPR018247">
    <property type="entry name" value="EF_Hand_1_Ca_BS"/>
</dbReference>
<dbReference type="InterPro" id="IPR034122">
    <property type="entry name" value="Retropepsin-like_bacterial"/>
</dbReference>
<dbReference type="InterPro" id="IPR001969">
    <property type="entry name" value="Aspartic_peptidase_AS"/>
</dbReference>
<dbReference type="Pfam" id="PF13650">
    <property type="entry name" value="Asp_protease_2"/>
    <property type="match status" value="1"/>
</dbReference>
<dbReference type="PROSITE" id="PS00018">
    <property type="entry name" value="EF_HAND_1"/>
    <property type="match status" value="1"/>
</dbReference>
<feature type="domain" description="Peptidase A2" evidence="2">
    <location>
        <begin position="287"/>
        <end position="328"/>
    </location>
</feature>
<dbReference type="EMBL" id="CP036278">
    <property type="protein sequence ID" value="QDU58282.1"/>
    <property type="molecule type" value="Genomic_DNA"/>
</dbReference>
<dbReference type="InterPro" id="IPR021109">
    <property type="entry name" value="Peptidase_aspartic_dom_sf"/>
</dbReference>
<organism evidence="3 4">
    <name type="scientific">Aeoliella mucimassa</name>
    <dbReference type="NCBI Taxonomy" id="2527972"/>
    <lineage>
        <taxon>Bacteria</taxon>
        <taxon>Pseudomonadati</taxon>
        <taxon>Planctomycetota</taxon>
        <taxon>Planctomycetia</taxon>
        <taxon>Pirellulales</taxon>
        <taxon>Lacipirellulaceae</taxon>
        <taxon>Aeoliella</taxon>
    </lineage>
</organism>
<protein>
    <recommendedName>
        <fullName evidence="2">Peptidase A2 domain-containing protein</fullName>
    </recommendedName>
</protein>
<keyword evidence="4" id="KW-1185">Reference proteome</keyword>
<dbReference type="Gene3D" id="2.40.70.10">
    <property type="entry name" value="Acid Proteases"/>
    <property type="match status" value="1"/>
</dbReference>
<name>A0A518AU90_9BACT</name>
<dbReference type="SUPFAM" id="SSF50630">
    <property type="entry name" value="Acid proteases"/>
    <property type="match status" value="1"/>
</dbReference>
<dbReference type="InterPro" id="IPR001995">
    <property type="entry name" value="Peptidase_A2_cat"/>
</dbReference>
<sequence length="734" mass="77903">MNRLAGRWLVAVCMLSPFVGSMQTQGAEVSIGGFIPFVGITLTDEFKDAQSDLSGGFFLTERETSLVGSELRGNNNSFIHDLALLDTGAATHILGPRAAGISGFDIDGNDFDGTNIQQIGGATGLIDLSIDDPLGVFVSGLANRTSEGNTLEINRSTFRGQSSFATLSAPEEWALPNIIGLPMAAQHKIVIRNDQPQVFEYEGRTVRTPNIELKDLGSGSEGILRRTDLKIRPGASFVSGPLYIQNLDFFSGDLEFHENPLSPTVVENAAMFLDIDMHNGDVGFEDKEFLFDTGADFTVISSLTAKRLGFDVVLDEPDFLLEVEGSGGIQDGVPGFYVDQLNIDTVGGNFTLTNVPVAVLDVTNPNDPGNIIDGIIGMHLFNGRNLVIDANPSIGQGGTGPSLYISDPVTTDFDWNSTATTQSWHTAGNWSASAVPDMLAATQVVNVTGNAQTVTLSQDAESNTVVVGGGSGSPIELSLKSGATLTTFGETKVDAGGTLTIEAGGKLDAQFINIEQGTLRGSGEIFVGTGPINSPVRNIDGRVEAGDGIGRLTIDGDFSNLAEGTVAFELAGTNVATEYDQLDVTRYAFLAGVLEVTLDAGFEPEMGDSFTLITADEAVSGRFEQSILPLGYEWSIEYNPNNVVLSVTGFIELLQGDFNSDGTVDLADYTVWRDNLGSIYTTADYQLWKSNFGKSLSQPASAVNAVPEPTSGVLSMAMLALLIGGLRTRSLRRS</sequence>
<dbReference type="GO" id="GO:0004190">
    <property type="term" value="F:aspartic-type endopeptidase activity"/>
    <property type="evidence" value="ECO:0007669"/>
    <property type="project" value="InterPro"/>
</dbReference>
<dbReference type="Proteomes" id="UP000315750">
    <property type="component" value="Chromosome"/>
</dbReference>
<dbReference type="PROSITE" id="PS00141">
    <property type="entry name" value="ASP_PROTEASE"/>
    <property type="match status" value="1"/>
</dbReference>
<dbReference type="OrthoDB" id="260372at2"/>
<gene>
    <name evidence="3" type="ORF">Pan181_45150</name>
</gene>
<keyword evidence="1" id="KW-0378">Hydrolase</keyword>
<dbReference type="KEGG" id="amuc:Pan181_45150"/>
<evidence type="ECO:0000313" key="4">
    <source>
        <dbReference type="Proteomes" id="UP000315750"/>
    </source>
</evidence>